<feature type="non-terminal residue" evidence="8">
    <location>
        <position position="1"/>
    </location>
</feature>
<dbReference type="SUPFAM" id="SSF56204">
    <property type="entry name" value="Hect, E3 ligase catalytic domain"/>
    <property type="match status" value="1"/>
</dbReference>
<dbReference type="EC" id="2.3.2.26" evidence="3"/>
<dbReference type="FunFam" id="3.30.2160.10:FF:000001">
    <property type="entry name" value="E3 ubiquitin-protein ligase NEDD4-like"/>
    <property type="match status" value="1"/>
</dbReference>
<dbReference type="FunFam" id="3.30.2410.10:FF:000004">
    <property type="entry name" value="E3 ubiquitin-protein ligase HUWE1, variant"/>
    <property type="match status" value="1"/>
</dbReference>
<evidence type="ECO:0000313" key="9">
    <source>
        <dbReference type="Proteomes" id="UP001150925"/>
    </source>
</evidence>
<dbReference type="GO" id="GO:0061630">
    <property type="term" value="F:ubiquitin protein ligase activity"/>
    <property type="evidence" value="ECO:0007669"/>
    <property type="project" value="UniProtKB-EC"/>
</dbReference>
<dbReference type="GO" id="GO:0000209">
    <property type="term" value="P:protein polyubiquitination"/>
    <property type="evidence" value="ECO:0007669"/>
    <property type="project" value="TreeGrafter"/>
</dbReference>
<dbReference type="InterPro" id="IPR050409">
    <property type="entry name" value="E3_ubiq-protein_ligase"/>
</dbReference>
<dbReference type="CDD" id="cd00078">
    <property type="entry name" value="HECTc"/>
    <property type="match status" value="1"/>
</dbReference>
<comment type="catalytic activity">
    <reaction evidence="1">
        <text>S-ubiquitinyl-[E2 ubiquitin-conjugating enzyme]-L-cysteine + [acceptor protein]-L-lysine = [E2 ubiquitin-conjugating enzyme]-L-cysteine + N(6)-ubiquitinyl-[acceptor protein]-L-lysine.</text>
        <dbReference type="EC" id="2.3.2.26"/>
    </reaction>
</comment>
<dbReference type="InterPro" id="IPR035983">
    <property type="entry name" value="Hect_E3_ubiquitin_ligase"/>
</dbReference>
<dbReference type="SMART" id="SM00119">
    <property type="entry name" value="HECTc"/>
    <property type="match status" value="1"/>
</dbReference>
<dbReference type="EMBL" id="JANBPY010002797">
    <property type="protein sequence ID" value="KAJ1953679.1"/>
    <property type="molecule type" value="Genomic_DNA"/>
</dbReference>
<proteinExistence type="predicted"/>
<dbReference type="OrthoDB" id="8068875at2759"/>
<dbReference type="Pfam" id="PF00632">
    <property type="entry name" value="HECT"/>
    <property type="match status" value="1"/>
</dbReference>
<organism evidence="8 9">
    <name type="scientific">Dispira parvispora</name>
    <dbReference type="NCBI Taxonomy" id="1520584"/>
    <lineage>
        <taxon>Eukaryota</taxon>
        <taxon>Fungi</taxon>
        <taxon>Fungi incertae sedis</taxon>
        <taxon>Zoopagomycota</taxon>
        <taxon>Kickxellomycotina</taxon>
        <taxon>Dimargaritomycetes</taxon>
        <taxon>Dimargaritales</taxon>
        <taxon>Dimargaritaceae</taxon>
        <taxon>Dispira</taxon>
    </lineage>
</organism>
<gene>
    <name evidence="8" type="primary">TOM1_2</name>
    <name evidence="8" type="ORF">IWQ62_005935</name>
</gene>
<evidence type="ECO:0000313" key="8">
    <source>
        <dbReference type="EMBL" id="KAJ1953679.1"/>
    </source>
</evidence>
<dbReference type="PANTHER" id="PTHR11254:SF67">
    <property type="entry name" value="E3 UBIQUITIN-PROTEIN LIGASE HUWE1"/>
    <property type="match status" value="1"/>
</dbReference>
<evidence type="ECO:0000259" key="7">
    <source>
        <dbReference type="PROSITE" id="PS50237"/>
    </source>
</evidence>
<evidence type="ECO:0000256" key="6">
    <source>
        <dbReference type="PROSITE-ProRule" id="PRU00104"/>
    </source>
</evidence>
<evidence type="ECO:0000256" key="2">
    <source>
        <dbReference type="ARBA" id="ARBA00004906"/>
    </source>
</evidence>
<dbReference type="FunFam" id="3.90.1750.10:FF:000026">
    <property type="entry name" value="E3 ubiquitin-protein ligase HACE1"/>
    <property type="match status" value="1"/>
</dbReference>
<keyword evidence="4 8" id="KW-0808">Transferase</keyword>
<dbReference type="Gene3D" id="3.30.2160.10">
    <property type="entry name" value="Hect, E3 ligase catalytic domain"/>
    <property type="match status" value="1"/>
</dbReference>
<dbReference type="Gene3D" id="3.90.1750.10">
    <property type="entry name" value="Hect, E3 ligase catalytic domains"/>
    <property type="match status" value="1"/>
</dbReference>
<keyword evidence="8" id="KW-0012">Acyltransferase</keyword>
<name>A0A9W8E489_9FUNG</name>
<dbReference type="PROSITE" id="PS50237">
    <property type="entry name" value="HECT"/>
    <property type="match status" value="1"/>
</dbReference>
<keyword evidence="5 6" id="KW-0833">Ubl conjugation pathway</keyword>
<accession>A0A9W8E489</accession>
<keyword evidence="9" id="KW-1185">Reference proteome</keyword>
<feature type="active site" description="Glycyl thioester intermediate" evidence="6">
    <location>
        <position position="206"/>
    </location>
</feature>
<dbReference type="GO" id="GO:0005634">
    <property type="term" value="C:nucleus"/>
    <property type="evidence" value="ECO:0007669"/>
    <property type="project" value="TreeGrafter"/>
</dbReference>
<dbReference type="AlphaFoldDB" id="A0A9W8E489"/>
<comment type="pathway">
    <text evidence="2">Protein modification; protein ubiquitination.</text>
</comment>
<dbReference type="InterPro" id="IPR000569">
    <property type="entry name" value="HECT_dom"/>
</dbReference>
<comment type="caution">
    <text evidence="8">The sequence shown here is derived from an EMBL/GenBank/DDBJ whole genome shotgun (WGS) entry which is preliminary data.</text>
</comment>
<evidence type="ECO:0000256" key="1">
    <source>
        <dbReference type="ARBA" id="ARBA00000885"/>
    </source>
</evidence>
<evidence type="ECO:0000256" key="3">
    <source>
        <dbReference type="ARBA" id="ARBA00012485"/>
    </source>
</evidence>
<sequence length="239" mass="27633">HMLGRSVDYRDVEAIDPEYYKSLVWMLENDITDLLDLTFSIEVDEFGENRVIDLKPGGSEIPVTEENKHEYVKMVCEQKLTEAIREQIDHFLQGFHDIIPRDLVQIFNEQELELLISGLPDIDVDDWKNNTEYHGYTTAAPQIQWFWRSVRSFDQEERAKLLQFVTGTSKVPLQGFSALQGSSGVQRFQIHKDFSSTARLPTAHTCFNQLDLPMYETYEQLRSQLLLAISECSTGFGFV</sequence>
<evidence type="ECO:0000256" key="5">
    <source>
        <dbReference type="ARBA" id="ARBA00022786"/>
    </source>
</evidence>
<dbReference type="GO" id="GO:0005737">
    <property type="term" value="C:cytoplasm"/>
    <property type="evidence" value="ECO:0007669"/>
    <property type="project" value="TreeGrafter"/>
</dbReference>
<dbReference type="Proteomes" id="UP001150925">
    <property type="component" value="Unassembled WGS sequence"/>
</dbReference>
<evidence type="ECO:0000256" key="4">
    <source>
        <dbReference type="ARBA" id="ARBA00022679"/>
    </source>
</evidence>
<reference evidence="8" key="1">
    <citation type="submission" date="2022-07" db="EMBL/GenBank/DDBJ databases">
        <title>Phylogenomic reconstructions and comparative analyses of Kickxellomycotina fungi.</title>
        <authorList>
            <person name="Reynolds N.K."/>
            <person name="Stajich J.E."/>
            <person name="Barry K."/>
            <person name="Grigoriev I.V."/>
            <person name="Crous P."/>
            <person name="Smith M.E."/>
        </authorList>
    </citation>
    <scope>NUCLEOTIDE SEQUENCE</scope>
    <source>
        <strain evidence="8">RSA 1196</strain>
    </source>
</reference>
<dbReference type="PANTHER" id="PTHR11254">
    <property type="entry name" value="HECT DOMAIN UBIQUITIN-PROTEIN LIGASE"/>
    <property type="match status" value="1"/>
</dbReference>
<feature type="domain" description="HECT" evidence="7">
    <location>
        <begin position="1"/>
        <end position="239"/>
    </location>
</feature>
<protein>
    <recommendedName>
        <fullName evidence="3">HECT-type E3 ubiquitin transferase</fullName>
        <ecNumber evidence="3">2.3.2.26</ecNumber>
    </recommendedName>
</protein>
<dbReference type="GO" id="GO:0006511">
    <property type="term" value="P:ubiquitin-dependent protein catabolic process"/>
    <property type="evidence" value="ECO:0007669"/>
    <property type="project" value="TreeGrafter"/>
</dbReference>
<dbReference type="Gene3D" id="3.30.2410.10">
    <property type="entry name" value="Hect, E3 ligase catalytic domain"/>
    <property type="match status" value="1"/>
</dbReference>